<name>A9D9E0_HOEPD</name>
<dbReference type="AlphaFoldDB" id="A9D9E0"/>
<protein>
    <submittedName>
        <fullName evidence="4">Acetyltransferase</fullName>
    </submittedName>
</protein>
<reference evidence="4 5" key="1">
    <citation type="submission" date="2007-10" db="EMBL/GenBank/DDBJ databases">
        <authorList>
            <person name="Wagner-Dobler I."/>
            <person name="Ferriera S."/>
            <person name="Johnson J."/>
            <person name="Kravitz S."/>
            <person name="Beeson K."/>
            <person name="Sutton G."/>
            <person name="Rogers Y.-H."/>
            <person name="Friedman R."/>
            <person name="Frazier M."/>
            <person name="Venter J.C."/>
        </authorList>
    </citation>
    <scope>NUCLEOTIDE SEQUENCE [LARGE SCALE GENOMIC DNA]</scope>
    <source>
        <strain evidence="4 5">DFL-43</strain>
    </source>
</reference>
<accession>A9D9E0</accession>
<dbReference type="InterPro" id="IPR016181">
    <property type="entry name" value="Acyl_CoA_acyltransferase"/>
</dbReference>
<evidence type="ECO:0000259" key="3">
    <source>
        <dbReference type="PROSITE" id="PS51186"/>
    </source>
</evidence>
<dbReference type="OrthoDB" id="273614at2"/>
<keyword evidence="5" id="KW-1185">Reference proteome</keyword>
<evidence type="ECO:0000256" key="1">
    <source>
        <dbReference type="ARBA" id="ARBA00022679"/>
    </source>
</evidence>
<evidence type="ECO:0000313" key="4">
    <source>
        <dbReference type="EMBL" id="EDQ32920.1"/>
    </source>
</evidence>
<dbReference type="RefSeq" id="WP_007197424.1">
    <property type="nucleotide sequence ID" value="NZ_CM002917.1"/>
</dbReference>
<dbReference type="SUPFAM" id="SSF55729">
    <property type="entry name" value="Acyl-CoA N-acyltransferases (Nat)"/>
    <property type="match status" value="1"/>
</dbReference>
<dbReference type="CDD" id="cd04301">
    <property type="entry name" value="NAT_SF"/>
    <property type="match status" value="1"/>
</dbReference>
<dbReference type="eggNOG" id="COG0456">
    <property type="taxonomic scope" value="Bacteria"/>
</dbReference>
<proteinExistence type="predicted"/>
<dbReference type="Gene3D" id="3.40.630.30">
    <property type="match status" value="1"/>
</dbReference>
<dbReference type="EMBL" id="ABIA03000002">
    <property type="protein sequence ID" value="EDQ32920.1"/>
    <property type="molecule type" value="Genomic_DNA"/>
</dbReference>
<feature type="domain" description="N-acetyltransferase" evidence="3">
    <location>
        <begin position="7"/>
        <end position="198"/>
    </location>
</feature>
<keyword evidence="2" id="KW-0012">Acyltransferase</keyword>
<evidence type="ECO:0000313" key="5">
    <source>
        <dbReference type="Proteomes" id="UP000004291"/>
    </source>
</evidence>
<keyword evidence="1 4" id="KW-0808">Transferase</keyword>
<evidence type="ECO:0000256" key="2">
    <source>
        <dbReference type="ARBA" id="ARBA00023315"/>
    </source>
</evidence>
<dbReference type="PANTHER" id="PTHR43877:SF2">
    <property type="entry name" value="AMINOALKYLPHOSPHONATE N-ACETYLTRANSFERASE-RELATED"/>
    <property type="match status" value="1"/>
</dbReference>
<reference evidence="4 5" key="2">
    <citation type="submission" date="2012-06" db="EMBL/GenBank/DDBJ databases">
        <authorList>
            <person name="Fiebig A."/>
        </authorList>
    </citation>
    <scope>NUCLEOTIDE SEQUENCE [LARGE SCALE GENOMIC DNA]</scope>
    <source>
        <strain evidence="4 5">DFL-43</strain>
    </source>
</reference>
<comment type="caution">
    <text evidence="4">The sequence shown here is derived from an EMBL/GenBank/DDBJ whole genome shotgun (WGS) entry which is preliminary data.</text>
</comment>
<organism evidence="4 5">
    <name type="scientific">Hoeflea phototrophica (strain DSM 17068 / NCIMB 14078 / DFL-43)</name>
    <dbReference type="NCBI Taxonomy" id="411684"/>
    <lineage>
        <taxon>Bacteria</taxon>
        <taxon>Pseudomonadati</taxon>
        <taxon>Pseudomonadota</taxon>
        <taxon>Alphaproteobacteria</taxon>
        <taxon>Hyphomicrobiales</taxon>
        <taxon>Rhizobiaceae</taxon>
        <taxon>Hoeflea</taxon>
    </lineage>
</organism>
<dbReference type="STRING" id="411684.HPDFL43_08224"/>
<dbReference type="PANTHER" id="PTHR43877">
    <property type="entry name" value="AMINOALKYLPHOSPHONATE N-ACETYLTRANSFERASE-RELATED-RELATED"/>
    <property type="match status" value="1"/>
</dbReference>
<sequence>MVSNPHLSIEDGLPAGHREAAAHLFWDAFKAKLSLVMKPESRALAYLASNIDPDHAISAVSAGGELLGVAGYKTSKGGFVGGGLPELCAVYGWIGGVWRGFVLSLLDRPIEARTLQMDGIFVAAEARGQGVGTKLLDAVKQKARDLDCASVRLDVIDTNPRARKLYEREGFVAQETHETGLFRHVFGFRSSTRMVCLL</sequence>
<dbReference type="InterPro" id="IPR000182">
    <property type="entry name" value="GNAT_dom"/>
</dbReference>
<dbReference type="Pfam" id="PF00583">
    <property type="entry name" value="Acetyltransf_1"/>
    <property type="match status" value="1"/>
</dbReference>
<dbReference type="PROSITE" id="PS51186">
    <property type="entry name" value="GNAT"/>
    <property type="match status" value="1"/>
</dbReference>
<dbReference type="Proteomes" id="UP000004291">
    <property type="component" value="Chromosome"/>
</dbReference>
<dbReference type="GO" id="GO:0016747">
    <property type="term" value="F:acyltransferase activity, transferring groups other than amino-acyl groups"/>
    <property type="evidence" value="ECO:0007669"/>
    <property type="project" value="InterPro"/>
</dbReference>
<gene>
    <name evidence="4" type="ORF">HPDFL43_08224</name>
</gene>
<dbReference type="HOGENOM" id="CLU_105898_0_0_5"/>
<dbReference type="InterPro" id="IPR050832">
    <property type="entry name" value="Bact_Acetyltransf"/>
</dbReference>